<dbReference type="EMBL" id="CBSZ010000102">
    <property type="protein sequence ID" value="CDH23600.1"/>
    <property type="molecule type" value="Genomic_DNA"/>
</dbReference>
<dbReference type="Proteomes" id="UP000028493">
    <property type="component" value="Unassembled WGS sequence"/>
</dbReference>
<sequence>MIVDISSRKVVDYKVHEAESGELAVWLVQHGLEGRMLA</sequence>
<accession>A0A077PH10</accession>
<name>A0A077PH10_XENBV</name>
<proteinExistence type="predicted"/>
<evidence type="ECO:0000313" key="2">
    <source>
        <dbReference type="Proteomes" id="UP000028493"/>
    </source>
</evidence>
<comment type="caution">
    <text evidence="1">The sequence shown here is derived from an EMBL/GenBank/DDBJ whole genome shotgun (WGS) entry which is preliminary data.</text>
</comment>
<gene>
    <name evidence="1" type="ORF">XBKB1_1900002</name>
</gene>
<dbReference type="HOGENOM" id="CLU_3335019_0_0_6"/>
<dbReference type="AlphaFoldDB" id="A0A077PH10"/>
<protein>
    <submittedName>
        <fullName evidence="1">Uncharacterized protein</fullName>
    </submittedName>
</protein>
<evidence type="ECO:0000313" key="1">
    <source>
        <dbReference type="EMBL" id="CDH23600.1"/>
    </source>
</evidence>
<organism evidence="1 2">
    <name type="scientific">Xenorhabdus bovienii str. kraussei Becker Underwood</name>
    <dbReference type="NCBI Taxonomy" id="1398204"/>
    <lineage>
        <taxon>Bacteria</taxon>
        <taxon>Pseudomonadati</taxon>
        <taxon>Pseudomonadota</taxon>
        <taxon>Gammaproteobacteria</taxon>
        <taxon>Enterobacterales</taxon>
        <taxon>Morganellaceae</taxon>
        <taxon>Xenorhabdus</taxon>
    </lineage>
</organism>
<reference evidence="1" key="1">
    <citation type="submission" date="2013-07" db="EMBL/GenBank/DDBJ databases">
        <title>Sub-species coevolution in mutualistic symbiosis.</title>
        <authorList>
            <person name="Murfin K."/>
            <person name="Klassen J."/>
            <person name="Lee M."/>
            <person name="Forst S."/>
            <person name="Stock P."/>
            <person name="Goodrich-Blair H."/>
        </authorList>
    </citation>
    <scope>NUCLEOTIDE SEQUENCE [LARGE SCALE GENOMIC DNA]</scope>
    <source>
        <strain evidence="1">Kraussei Becker Underwood</strain>
    </source>
</reference>